<dbReference type="Proteomes" id="UP000887013">
    <property type="component" value="Unassembled WGS sequence"/>
</dbReference>
<accession>A0A8X6QYI0</accession>
<dbReference type="AlphaFoldDB" id="A0A8X6QYI0"/>
<dbReference type="EMBL" id="BMAW01039163">
    <property type="protein sequence ID" value="GFU54769.1"/>
    <property type="molecule type" value="Genomic_DNA"/>
</dbReference>
<sequence>MSSSEVEDNLQRSKILRKFEKSNPDDDQAMRGDLLASEDLPASNNEFHCDVKLMFDTGQTSSSFIVFQNILSDVIHYGSLSFFRISPIDEFGIKYFPYL</sequence>
<name>A0A8X6QYI0_NEPPI</name>
<reference evidence="1" key="1">
    <citation type="submission" date="2020-08" db="EMBL/GenBank/DDBJ databases">
        <title>Multicomponent nature underlies the extraordinary mechanical properties of spider dragline silk.</title>
        <authorList>
            <person name="Kono N."/>
            <person name="Nakamura H."/>
            <person name="Mori M."/>
            <person name="Yoshida Y."/>
            <person name="Ohtoshi R."/>
            <person name="Malay A.D."/>
            <person name="Moran D.A.P."/>
            <person name="Tomita M."/>
            <person name="Numata K."/>
            <person name="Arakawa K."/>
        </authorList>
    </citation>
    <scope>NUCLEOTIDE SEQUENCE</scope>
</reference>
<evidence type="ECO:0000313" key="1">
    <source>
        <dbReference type="EMBL" id="GFU54769.1"/>
    </source>
</evidence>
<keyword evidence="2" id="KW-1185">Reference proteome</keyword>
<organism evidence="1 2">
    <name type="scientific">Nephila pilipes</name>
    <name type="common">Giant wood spider</name>
    <name type="synonym">Nephila maculata</name>
    <dbReference type="NCBI Taxonomy" id="299642"/>
    <lineage>
        <taxon>Eukaryota</taxon>
        <taxon>Metazoa</taxon>
        <taxon>Ecdysozoa</taxon>
        <taxon>Arthropoda</taxon>
        <taxon>Chelicerata</taxon>
        <taxon>Arachnida</taxon>
        <taxon>Araneae</taxon>
        <taxon>Araneomorphae</taxon>
        <taxon>Entelegynae</taxon>
        <taxon>Araneoidea</taxon>
        <taxon>Nephilidae</taxon>
        <taxon>Nephila</taxon>
    </lineage>
</organism>
<evidence type="ECO:0000313" key="2">
    <source>
        <dbReference type="Proteomes" id="UP000887013"/>
    </source>
</evidence>
<protein>
    <submittedName>
        <fullName evidence="1">Uncharacterized protein</fullName>
    </submittedName>
</protein>
<gene>
    <name evidence="1" type="ORF">NPIL_521</name>
</gene>
<comment type="caution">
    <text evidence="1">The sequence shown here is derived from an EMBL/GenBank/DDBJ whole genome shotgun (WGS) entry which is preliminary data.</text>
</comment>
<proteinExistence type="predicted"/>